<dbReference type="AlphaFoldDB" id="A0A2G6MT96"/>
<feature type="domain" description="DUF7088" evidence="4">
    <location>
        <begin position="39"/>
        <end position="148"/>
    </location>
</feature>
<dbReference type="Pfam" id="PF09822">
    <property type="entry name" value="ABC_transp_aux"/>
    <property type="match status" value="1"/>
</dbReference>
<feature type="compositionally biased region" description="Basic and acidic residues" evidence="1">
    <location>
        <begin position="581"/>
        <end position="591"/>
    </location>
</feature>
<evidence type="ECO:0000313" key="6">
    <source>
        <dbReference type="Proteomes" id="UP000231203"/>
    </source>
</evidence>
<accession>A0A2G6MT96</accession>
<dbReference type="InterPro" id="IPR019196">
    <property type="entry name" value="ABC_transp_unknown"/>
</dbReference>
<dbReference type="InterPro" id="IPR055396">
    <property type="entry name" value="DUF7088"/>
</dbReference>
<comment type="caution">
    <text evidence="5">The sequence shown here is derived from an EMBL/GenBank/DDBJ whole genome shotgun (WGS) entry which is preliminary data.</text>
</comment>
<reference evidence="5 6" key="1">
    <citation type="submission" date="2017-10" db="EMBL/GenBank/DDBJ databases">
        <title>Novel microbial diversity and functional potential in the marine mammal oral microbiome.</title>
        <authorList>
            <person name="Dudek N.K."/>
            <person name="Sun C.L."/>
            <person name="Burstein D."/>
            <person name="Kantor R.S."/>
            <person name="Aliaga Goltsman D.S."/>
            <person name="Bik E.M."/>
            <person name="Thomas B.C."/>
            <person name="Banfield J.F."/>
            <person name="Relman D.A."/>
        </authorList>
    </citation>
    <scope>NUCLEOTIDE SEQUENCE [LARGE SCALE GENOMIC DNA]</scope>
    <source>
        <strain evidence="5">DOLJORAL78_47_202</strain>
    </source>
</reference>
<gene>
    <name evidence="5" type="ORF">CSA25_01595</name>
</gene>
<evidence type="ECO:0000256" key="1">
    <source>
        <dbReference type="SAM" id="MobiDB-lite"/>
    </source>
</evidence>
<keyword evidence="2" id="KW-0812">Transmembrane</keyword>
<keyword evidence="2" id="KW-0472">Membrane</keyword>
<sequence>MGKPFLKEYYLKFILYAVVIVLLNVAGLSLFFRFDLTANRIYSLSEASKQAVSTLSEPLNIKVFFSKNLPAPYNNTERYLRDLLTEYAAQAGRYFNFTFYNVSQETDMGDKADQNREMARDYGISPVQIRVMENDELKFKNAYMGLVILHGDLIEKIPAITATDGLEYQLTSAIHKLNNKVSALLRQTDKIKITMYISSGLNAIAPLIGLDALPHLGDDVENAVEKLNTKNLGIFQFERKDISDPEALKKITEKYGLMTMQWPDVPERDIKAGAGTAGLVLEYRNTTRALPLITAVELPIIGTTYQMTDPQGLTELITPVMEKLIGINKDIGYLSDHGCPPLGADRMAMMQGLPGNGLTAFEQLVGSRYNIKQIPLKDQDIPEGLNCLVIAKPTTHFSDYELFQIDQALMKGTNIAVFADAFEQKQGQGGMMGMPSFAPIDTGLEKLLTHYGIEIQKAYVLDKNAYKQPLPQSRGGGEQTIYFAPVIKEDAINNDPVFMKNIKGLIAMQISPVKHVKGGQDESKVSAVRLLSSSDQAWLMEGNINLNPMFISPPPTDNDMSTYDLAYLLHGEFTSYFKGKPIPEKETGETDTKDEDTVEGPQSTEAPAKNIEGLKTGNRIIERSAPAKIFVLGCAQMLHDNMLDEQGRTTNATFLLNTIDHLNGDDGTALLRSKQQTLNPISDTNPLTRSIFKGFNTIGLSVLVFLFGLGVWFFRGMKKKKIASVFG</sequence>
<evidence type="ECO:0000256" key="2">
    <source>
        <dbReference type="SAM" id="Phobius"/>
    </source>
</evidence>
<evidence type="ECO:0000259" key="3">
    <source>
        <dbReference type="Pfam" id="PF09822"/>
    </source>
</evidence>
<feature type="region of interest" description="Disordered" evidence="1">
    <location>
        <begin position="579"/>
        <end position="605"/>
    </location>
</feature>
<organism evidence="5 6">
    <name type="scientific">Desulfobacter postgatei</name>
    <dbReference type="NCBI Taxonomy" id="2293"/>
    <lineage>
        <taxon>Bacteria</taxon>
        <taxon>Pseudomonadati</taxon>
        <taxon>Thermodesulfobacteriota</taxon>
        <taxon>Desulfobacteria</taxon>
        <taxon>Desulfobacterales</taxon>
        <taxon>Desulfobacteraceae</taxon>
        <taxon>Desulfobacter</taxon>
    </lineage>
</organism>
<keyword evidence="2" id="KW-1133">Transmembrane helix</keyword>
<feature type="transmembrane region" description="Helical" evidence="2">
    <location>
        <begin position="694"/>
        <end position="714"/>
    </location>
</feature>
<evidence type="ECO:0000259" key="4">
    <source>
        <dbReference type="Pfam" id="PF23357"/>
    </source>
</evidence>
<name>A0A2G6MT96_9BACT</name>
<dbReference type="Proteomes" id="UP000231203">
    <property type="component" value="Unassembled WGS sequence"/>
</dbReference>
<protein>
    <submittedName>
        <fullName evidence="5">ABC transporter permease</fullName>
    </submittedName>
</protein>
<evidence type="ECO:0000313" key="5">
    <source>
        <dbReference type="EMBL" id="PIE63176.1"/>
    </source>
</evidence>
<dbReference type="EMBL" id="PDTI01000014">
    <property type="protein sequence ID" value="PIE63176.1"/>
    <property type="molecule type" value="Genomic_DNA"/>
</dbReference>
<feature type="domain" description="ABC-type uncharacterised transport system" evidence="3">
    <location>
        <begin position="329"/>
        <end position="657"/>
    </location>
</feature>
<feature type="transmembrane region" description="Helical" evidence="2">
    <location>
        <begin position="9"/>
        <end position="32"/>
    </location>
</feature>
<dbReference type="Pfam" id="PF23357">
    <property type="entry name" value="DUF7088"/>
    <property type="match status" value="1"/>
</dbReference>
<proteinExistence type="predicted"/>